<comment type="caution">
    <text evidence="4">The sequence shown here is derived from an EMBL/GenBank/DDBJ whole genome shotgun (WGS) entry which is preliminary data.</text>
</comment>
<evidence type="ECO:0000313" key="4">
    <source>
        <dbReference type="EMBL" id="KAB0625286.1"/>
    </source>
</evidence>
<reference evidence="4 5" key="1">
    <citation type="submission" date="2019-09" db="EMBL/GenBank/DDBJ databases">
        <title>Draft genome sequences of 48 bacterial type strains from the CCUG.</title>
        <authorList>
            <person name="Tunovic T."/>
            <person name="Pineiro-Iglesias B."/>
            <person name="Unosson C."/>
            <person name="Inganas E."/>
            <person name="Ohlen M."/>
            <person name="Cardew S."/>
            <person name="Jensie-Markopoulos S."/>
            <person name="Salva-Serra F."/>
            <person name="Jaen-Luchoro D."/>
            <person name="Karlsson R."/>
            <person name="Svensson-Stadler L."/>
            <person name="Chun J."/>
            <person name="Moore E."/>
        </authorList>
    </citation>
    <scope>NUCLEOTIDE SEQUENCE [LARGE SCALE GENOMIC DNA]</scope>
    <source>
        <strain evidence="4 5">CCUG 65686</strain>
    </source>
</reference>
<dbReference type="Proteomes" id="UP000473470">
    <property type="component" value="Unassembled WGS sequence"/>
</dbReference>
<dbReference type="GO" id="GO:0000160">
    <property type="term" value="P:phosphorelay signal transduction system"/>
    <property type="evidence" value="ECO:0007669"/>
    <property type="project" value="UniProtKB-KW"/>
</dbReference>
<proteinExistence type="predicted"/>
<dbReference type="InterPro" id="IPR036641">
    <property type="entry name" value="HPT_dom_sf"/>
</dbReference>
<dbReference type="SMART" id="SM00073">
    <property type="entry name" value="HPT"/>
    <property type="match status" value="1"/>
</dbReference>
<dbReference type="PANTHER" id="PTHR43395:SF8">
    <property type="entry name" value="HISTIDINE KINASE"/>
    <property type="match status" value="1"/>
</dbReference>
<feature type="non-terminal residue" evidence="4">
    <location>
        <position position="1"/>
    </location>
</feature>
<evidence type="ECO:0000259" key="3">
    <source>
        <dbReference type="PROSITE" id="PS50894"/>
    </source>
</evidence>
<dbReference type="AlphaFoldDB" id="A0A6L3MIT1"/>
<dbReference type="RefSeq" id="WP_150999685.1">
    <property type="nucleotide sequence ID" value="NZ_VZOK01000376.1"/>
</dbReference>
<sequence length="144" mass="16216">FDTDLLEIFLEEAEELLVGIDQDLNTWAKDQTNTASLNNLMRYLHTLKGGANMIQATHIGLISHELESIYERVIRKQIEVTPQLVSIVRLVQDDVTDRIQIIRENNIDYAGRESIEILRNIQEIAQGKSVGVATIETVAAEADT</sequence>
<evidence type="ECO:0000313" key="5">
    <source>
        <dbReference type="Proteomes" id="UP000473470"/>
    </source>
</evidence>
<gene>
    <name evidence="4" type="ORF">F7R25_38220</name>
</gene>
<dbReference type="GO" id="GO:0004672">
    <property type="term" value="F:protein kinase activity"/>
    <property type="evidence" value="ECO:0007669"/>
    <property type="project" value="UniProtKB-ARBA"/>
</dbReference>
<accession>A0A6L3MIT1</accession>
<dbReference type="InterPro" id="IPR051315">
    <property type="entry name" value="Bact_Chemotaxis_CheA"/>
</dbReference>
<dbReference type="PANTHER" id="PTHR43395">
    <property type="entry name" value="SENSOR HISTIDINE KINASE CHEA"/>
    <property type="match status" value="1"/>
</dbReference>
<feature type="non-terminal residue" evidence="4">
    <location>
        <position position="144"/>
    </location>
</feature>
<evidence type="ECO:0000256" key="2">
    <source>
        <dbReference type="PROSITE-ProRule" id="PRU00110"/>
    </source>
</evidence>
<dbReference type="InterPro" id="IPR008207">
    <property type="entry name" value="Sig_transdc_His_kin_Hpt_dom"/>
</dbReference>
<dbReference type="EMBL" id="VZOK01000376">
    <property type="protein sequence ID" value="KAB0625286.1"/>
    <property type="molecule type" value="Genomic_DNA"/>
</dbReference>
<dbReference type="Gene3D" id="1.20.120.160">
    <property type="entry name" value="HPT domain"/>
    <property type="match status" value="1"/>
</dbReference>
<keyword evidence="1" id="KW-0902">Two-component regulatory system</keyword>
<feature type="modified residue" description="Phosphohistidine" evidence="2">
    <location>
        <position position="45"/>
    </location>
</feature>
<feature type="domain" description="HPt" evidence="3">
    <location>
        <begin position="1"/>
        <end position="102"/>
    </location>
</feature>
<protein>
    <recommendedName>
        <fullName evidence="3">HPt domain-containing protein</fullName>
    </recommendedName>
</protein>
<dbReference type="SUPFAM" id="SSF47226">
    <property type="entry name" value="Histidine-containing phosphotransfer domain, HPT domain"/>
    <property type="match status" value="1"/>
</dbReference>
<name>A0A6L3MIT1_9BURK</name>
<keyword evidence="2" id="KW-0597">Phosphoprotein</keyword>
<evidence type="ECO:0000256" key="1">
    <source>
        <dbReference type="ARBA" id="ARBA00023012"/>
    </source>
</evidence>
<dbReference type="PROSITE" id="PS50894">
    <property type="entry name" value="HPT"/>
    <property type="match status" value="1"/>
</dbReference>
<dbReference type="Pfam" id="PF01627">
    <property type="entry name" value="Hpt"/>
    <property type="match status" value="1"/>
</dbReference>
<dbReference type="CDD" id="cd00088">
    <property type="entry name" value="HPT"/>
    <property type="match status" value="1"/>
</dbReference>
<organism evidence="4 5">
    <name type="scientific">Burkholderia stagnalis</name>
    <dbReference type="NCBI Taxonomy" id="1503054"/>
    <lineage>
        <taxon>Bacteria</taxon>
        <taxon>Pseudomonadati</taxon>
        <taxon>Pseudomonadota</taxon>
        <taxon>Betaproteobacteria</taxon>
        <taxon>Burkholderiales</taxon>
        <taxon>Burkholderiaceae</taxon>
        <taxon>Burkholderia</taxon>
        <taxon>Burkholderia cepacia complex</taxon>
    </lineage>
</organism>